<name>A0AA87ZDA2_FICCA</name>
<protein>
    <submittedName>
        <fullName evidence="1">Uncharacterized protein</fullName>
    </submittedName>
</protein>
<comment type="caution">
    <text evidence="1">The sequence shown here is derived from an EMBL/GenBank/DDBJ whole genome shotgun (WGS) entry which is preliminary data.</text>
</comment>
<dbReference type="EMBL" id="BTGU01000003">
    <property type="protein sequence ID" value="GMN32752.1"/>
    <property type="molecule type" value="Genomic_DNA"/>
</dbReference>
<evidence type="ECO:0000313" key="1">
    <source>
        <dbReference type="EMBL" id="GMN32752.1"/>
    </source>
</evidence>
<keyword evidence="2" id="KW-1185">Reference proteome</keyword>
<accession>A0AA87ZDA2</accession>
<proteinExistence type="predicted"/>
<organism evidence="1 2">
    <name type="scientific">Ficus carica</name>
    <name type="common">Common fig</name>
    <dbReference type="NCBI Taxonomy" id="3494"/>
    <lineage>
        <taxon>Eukaryota</taxon>
        <taxon>Viridiplantae</taxon>
        <taxon>Streptophyta</taxon>
        <taxon>Embryophyta</taxon>
        <taxon>Tracheophyta</taxon>
        <taxon>Spermatophyta</taxon>
        <taxon>Magnoliopsida</taxon>
        <taxon>eudicotyledons</taxon>
        <taxon>Gunneridae</taxon>
        <taxon>Pentapetalae</taxon>
        <taxon>rosids</taxon>
        <taxon>fabids</taxon>
        <taxon>Rosales</taxon>
        <taxon>Moraceae</taxon>
        <taxon>Ficeae</taxon>
        <taxon>Ficus</taxon>
    </lineage>
</organism>
<reference evidence="1" key="1">
    <citation type="submission" date="2023-07" db="EMBL/GenBank/DDBJ databases">
        <title>draft genome sequence of fig (Ficus carica).</title>
        <authorList>
            <person name="Takahashi T."/>
            <person name="Nishimura K."/>
        </authorList>
    </citation>
    <scope>NUCLEOTIDE SEQUENCE</scope>
</reference>
<sequence length="107" mass="12202">MMHIMISHIVTEEMWKRFRGMHNPQWSSTALMVAKEKKIMESRGDIPDIINTRAPLNVSTTALLMEDYIELQMHMGRQAGDAGSDVLVQNPILMQASMHETFICVQS</sequence>
<dbReference type="Proteomes" id="UP001187192">
    <property type="component" value="Unassembled WGS sequence"/>
</dbReference>
<evidence type="ECO:0000313" key="2">
    <source>
        <dbReference type="Proteomes" id="UP001187192"/>
    </source>
</evidence>
<dbReference type="AlphaFoldDB" id="A0AA87ZDA2"/>
<gene>
    <name evidence="1" type="ORF">TIFTF001_003845</name>
</gene>